<dbReference type="EMBL" id="PFAR01000020">
    <property type="protein sequence ID" value="PIR93271.1"/>
    <property type="molecule type" value="Genomic_DNA"/>
</dbReference>
<feature type="non-terminal residue" evidence="2">
    <location>
        <position position="37"/>
    </location>
</feature>
<reference evidence="3" key="1">
    <citation type="submission" date="2017-09" db="EMBL/GenBank/DDBJ databases">
        <title>Depth-based differentiation of microbial function through sediment-hosted aquifers and enrichment of novel symbionts in the deep terrestrial subsurface.</title>
        <authorList>
            <person name="Probst A.J."/>
            <person name="Ladd B."/>
            <person name="Jarett J.K."/>
            <person name="Geller-Mcgrath D.E."/>
            <person name="Sieber C.M.K."/>
            <person name="Emerson J.B."/>
            <person name="Anantharaman K."/>
            <person name="Thomas B.C."/>
            <person name="Malmstrom R."/>
            <person name="Stieglmeier M."/>
            <person name="Klingl A."/>
            <person name="Woyke T."/>
            <person name="Ryan C.M."/>
            <person name="Banfield J.F."/>
        </authorList>
    </citation>
    <scope>NUCLEOTIDE SEQUENCE [LARGE SCALE GENOMIC DNA]</scope>
</reference>
<comment type="caution">
    <text evidence="2">The sequence shown here is derived from an EMBL/GenBank/DDBJ whole genome shotgun (WGS) entry which is preliminary data.</text>
</comment>
<keyword evidence="1" id="KW-0378">Hydrolase</keyword>
<accession>A0A2H0V2E2</accession>
<dbReference type="Gene3D" id="3.90.950.10">
    <property type="match status" value="1"/>
</dbReference>
<gene>
    <name evidence="2" type="ORF">COT99_01605</name>
</gene>
<dbReference type="AlphaFoldDB" id="A0A2H0V2E2"/>
<dbReference type="SUPFAM" id="SSF52972">
    <property type="entry name" value="ITPase-like"/>
    <property type="match status" value="1"/>
</dbReference>
<name>A0A2H0V2E2_9BACT</name>
<dbReference type="InterPro" id="IPR029001">
    <property type="entry name" value="ITPase-like_fam"/>
</dbReference>
<proteinExistence type="predicted"/>
<protein>
    <submittedName>
        <fullName evidence="2">Non-canonical purine NTP pyrophosphatase</fullName>
    </submittedName>
</protein>
<dbReference type="Proteomes" id="UP000228626">
    <property type="component" value="Unassembled WGS sequence"/>
</dbReference>
<evidence type="ECO:0000313" key="2">
    <source>
        <dbReference type="EMBL" id="PIR93271.1"/>
    </source>
</evidence>
<evidence type="ECO:0000256" key="1">
    <source>
        <dbReference type="ARBA" id="ARBA00022801"/>
    </source>
</evidence>
<organism evidence="2 3">
    <name type="scientific">Candidatus Falkowbacteria bacterium CG10_big_fil_rev_8_21_14_0_10_43_10</name>
    <dbReference type="NCBI Taxonomy" id="1974567"/>
    <lineage>
        <taxon>Bacteria</taxon>
        <taxon>Candidatus Falkowiibacteriota</taxon>
    </lineage>
</organism>
<evidence type="ECO:0000313" key="3">
    <source>
        <dbReference type="Proteomes" id="UP000228626"/>
    </source>
</evidence>
<dbReference type="GO" id="GO:0016787">
    <property type="term" value="F:hydrolase activity"/>
    <property type="evidence" value="ECO:0007669"/>
    <property type="project" value="UniProtKB-KW"/>
</dbReference>
<sequence>MKLTFITTNKYKFTEVKAVLRNYGVEIEQVVMEYPED</sequence>